<dbReference type="eggNOG" id="arCOG03104">
    <property type="taxonomic scope" value="Archaea"/>
</dbReference>
<dbReference type="Proteomes" id="UP000002071">
    <property type="component" value="Chromosome"/>
</dbReference>
<gene>
    <name evidence="2" type="ordered locus">Huta_2211</name>
</gene>
<keyword evidence="3" id="KW-1185">Reference proteome</keyword>
<accession>C7NUM1</accession>
<name>C7NUM1_HALUD</name>
<dbReference type="STRING" id="519442.Huta_2211"/>
<reference evidence="2 3" key="1">
    <citation type="journal article" date="2009" name="Stand. Genomic Sci.">
        <title>Complete genome sequence of Halorhabdus utahensis type strain (AX-2).</title>
        <authorList>
            <person name="Anderson I."/>
            <person name="Tindall B.J."/>
            <person name="Pomrenke H."/>
            <person name="Goker M."/>
            <person name="Lapidus A."/>
            <person name="Nolan M."/>
            <person name="Copeland A."/>
            <person name="Glavina Del Rio T."/>
            <person name="Chen F."/>
            <person name="Tice H."/>
            <person name="Cheng J.F."/>
            <person name="Lucas S."/>
            <person name="Chertkov O."/>
            <person name="Bruce D."/>
            <person name="Brettin T."/>
            <person name="Detter J.C."/>
            <person name="Han C."/>
            <person name="Goodwin L."/>
            <person name="Land M."/>
            <person name="Hauser L."/>
            <person name="Chang Y.J."/>
            <person name="Jeffries C.D."/>
            <person name="Pitluck S."/>
            <person name="Pati A."/>
            <person name="Mavromatis K."/>
            <person name="Ivanova N."/>
            <person name="Ovchinnikova G."/>
            <person name="Chen A."/>
            <person name="Palaniappan K."/>
            <person name="Chain P."/>
            <person name="Rohde M."/>
            <person name="Bristow J."/>
            <person name="Eisen J.A."/>
            <person name="Markowitz V."/>
            <person name="Hugenholtz P."/>
            <person name="Kyrpides N.C."/>
            <person name="Klenk H.P."/>
        </authorList>
    </citation>
    <scope>NUCLEOTIDE SEQUENCE [LARGE SCALE GENOMIC DNA]</scope>
    <source>
        <strain evidence="3">DSM 12940 / JCM 11049 / AX-2</strain>
    </source>
</reference>
<dbReference type="EMBL" id="CP001687">
    <property type="protein sequence ID" value="ACV12378.1"/>
    <property type="molecule type" value="Genomic_DNA"/>
</dbReference>
<proteinExistence type="predicted"/>
<dbReference type="AlphaFoldDB" id="C7NUM1"/>
<evidence type="ECO:0000256" key="1">
    <source>
        <dbReference type="SAM" id="MobiDB-lite"/>
    </source>
</evidence>
<dbReference type="KEGG" id="hut:Huta_2211"/>
<dbReference type="HOGENOM" id="CLU_069299_0_0_2"/>
<feature type="region of interest" description="Disordered" evidence="1">
    <location>
        <begin position="68"/>
        <end position="87"/>
    </location>
</feature>
<evidence type="ECO:0000313" key="2">
    <source>
        <dbReference type="EMBL" id="ACV12378.1"/>
    </source>
</evidence>
<feature type="region of interest" description="Disordered" evidence="1">
    <location>
        <begin position="307"/>
        <end position="331"/>
    </location>
</feature>
<sequence length="331" mass="36976">MCLAIREPSVREYGFELALCGALEDSERLLARQLGAHVHGRRIADIVAIDPGPEFDQRAAITDETIPPAAIDAPVGPGQARPLRDVLPDRRPDERHRIADRAVEIGFFESERRNGDRYVRQVARYPDAWFDRLLGIENKPDLGRPGDLQTQLRIDVSLGLFDEVILATASHVTGAHRNRLPEAVGIWRFDPDTGEREVLKEPTSLPTDEWGLELIEREAGQAAVRPVDPAAKARARRRLAERAYGKGWRTFTWPACARCDPDGAEPAATVPYCTYHDRIVNPVEDCGESCPGYESADPPAVDVEAVRDSRSPWVRDPAGRQRRQVGLDRFE</sequence>
<dbReference type="Pfam" id="PF19100">
    <property type="entry name" value="DUF5787"/>
    <property type="match status" value="1"/>
</dbReference>
<organism evidence="2 3">
    <name type="scientific">Halorhabdus utahensis (strain DSM 12940 / JCM 11049 / AX-2)</name>
    <dbReference type="NCBI Taxonomy" id="519442"/>
    <lineage>
        <taxon>Archaea</taxon>
        <taxon>Methanobacteriati</taxon>
        <taxon>Methanobacteriota</taxon>
        <taxon>Stenosarchaea group</taxon>
        <taxon>Halobacteria</taxon>
        <taxon>Halobacteriales</taxon>
        <taxon>Haloarculaceae</taxon>
        <taxon>Halorhabdus</taxon>
    </lineage>
</organism>
<protein>
    <submittedName>
        <fullName evidence="2">Uncharacterized protein</fullName>
    </submittedName>
</protein>
<evidence type="ECO:0000313" key="3">
    <source>
        <dbReference type="Proteomes" id="UP000002071"/>
    </source>
</evidence>
<dbReference type="InterPro" id="IPR043901">
    <property type="entry name" value="DUF5787"/>
</dbReference>